<sequence length="167" mass="18953">MIFITVGTQLPFDRLLEYFADWQSEAEYKGKVVAQVGQGSRFSSSSMEIYQNLSSDEYYHWFRQAEGIVSHTGMGSILSCLDYGKRGVFLAREYSLSEHRNDHQLDTTKAFENRYPSLAFCTQKEAFHAALDELVRAKDEPLEPAQSENGMLGCQIADYLGLKRGSK</sequence>
<keyword evidence="2" id="KW-1185">Reference proteome</keyword>
<accession>A0ACC5VRB0</accession>
<reference evidence="1" key="1">
    <citation type="submission" date="2020-06" db="EMBL/GenBank/DDBJ databases">
        <title>Whole Genome Sequence of Halomonas aquamarina MB598.</title>
        <authorList>
            <person name="Pervaiz M."/>
            <person name="Fariq A."/>
            <person name="Yasmin A."/>
            <person name="Welch M."/>
        </authorList>
    </citation>
    <scope>NUCLEOTIDE SEQUENCE</scope>
    <source>
        <strain evidence="1">MB598</strain>
    </source>
</reference>
<evidence type="ECO:0000313" key="2">
    <source>
        <dbReference type="Proteomes" id="UP001319846"/>
    </source>
</evidence>
<dbReference type="Proteomes" id="UP001319846">
    <property type="component" value="Unassembled WGS sequence"/>
</dbReference>
<organism evidence="1 2">
    <name type="scientific">Vreelandella aquamarina</name>
    <dbReference type="NCBI Taxonomy" id="77097"/>
    <lineage>
        <taxon>Bacteria</taxon>
        <taxon>Pseudomonadati</taxon>
        <taxon>Pseudomonadota</taxon>
        <taxon>Gammaproteobacteria</taxon>
        <taxon>Oceanospirillales</taxon>
        <taxon>Halomonadaceae</taxon>
        <taxon>Vreelandella</taxon>
    </lineage>
</organism>
<keyword evidence="1" id="KW-0808">Transferase</keyword>
<name>A0ACC5VRB0_9GAMM</name>
<proteinExistence type="predicted"/>
<evidence type="ECO:0000313" key="1">
    <source>
        <dbReference type="EMBL" id="MBZ5486433.1"/>
    </source>
</evidence>
<comment type="caution">
    <text evidence="1">The sequence shown here is derived from an EMBL/GenBank/DDBJ whole genome shotgun (WGS) entry which is preliminary data.</text>
</comment>
<gene>
    <name evidence="1" type="ORF">HW452_02730</name>
</gene>
<protein>
    <submittedName>
        <fullName evidence="1">Glycosyl transferase family 28</fullName>
    </submittedName>
</protein>
<dbReference type="EMBL" id="JABYQT010000001">
    <property type="protein sequence ID" value="MBZ5486433.1"/>
    <property type="molecule type" value="Genomic_DNA"/>
</dbReference>